<feature type="domain" description="Chorismate mutase" evidence="2">
    <location>
        <begin position="4"/>
        <end position="94"/>
    </location>
</feature>
<dbReference type="PANTHER" id="PTHR38041">
    <property type="entry name" value="CHORISMATE MUTASE"/>
    <property type="match status" value="1"/>
</dbReference>
<dbReference type="AlphaFoldDB" id="A0A6B0Z2E0"/>
<dbReference type="Pfam" id="PF01817">
    <property type="entry name" value="CM_2"/>
    <property type="match status" value="1"/>
</dbReference>
<keyword evidence="1" id="KW-0413">Isomerase</keyword>
<keyword evidence="3" id="KW-0670">Pyruvate</keyword>
<organism evidence="3">
    <name type="scientific">Caldilineaceae bacterium SB0664_bin_27</name>
    <dbReference type="NCBI Taxonomy" id="2605260"/>
    <lineage>
        <taxon>Bacteria</taxon>
        <taxon>Bacillati</taxon>
        <taxon>Chloroflexota</taxon>
        <taxon>Caldilineae</taxon>
        <taxon>Caldilineales</taxon>
        <taxon>Caldilineaceae</taxon>
    </lineage>
</organism>
<keyword evidence="3" id="KW-0456">Lyase</keyword>
<dbReference type="EMBL" id="VXRG01000185">
    <property type="protein sequence ID" value="MXY96042.1"/>
    <property type="molecule type" value="Genomic_DNA"/>
</dbReference>
<dbReference type="InterPro" id="IPR036979">
    <property type="entry name" value="CM_dom_sf"/>
</dbReference>
<dbReference type="GO" id="GO:0016829">
    <property type="term" value="F:lyase activity"/>
    <property type="evidence" value="ECO:0007669"/>
    <property type="project" value="UniProtKB-KW"/>
</dbReference>
<comment type="caution">
    <text evidence="3">The sequence shown here is derived from an EMBL/GenBank/DDBJ whole genome shotgun (WGS) entry which is preliminary data.</text>
</comment>
<evidence type="ECO:0000313" key="3">
    <source>
        <dbReference type="EMBL" id="MXY96042.1"/>
    </source>
</evidence>
<dbReference type="GO" id="GO:0009697">
    <property type="term" value="P:salicylic acid biosynthetic process"/>
    <property type="evidence" value="ECO:0007669"/>
    <property type="project" value="TreeGrafter"/>
</dbReference>
<dbReference type="SUPFAM" id="SSF48600">
    <property type="entry name" value="Chorismate mutase II"/>
    <property type="match status" value="1"/>
</dbReference>
<dbReference type="GO" id="GO:0004106">
    <property type="term" value="F:chorismate mutase activity"/>
    <property type="evidence" value="ECO:0007669"/>
    <property type="project" value="InterPro"/>
</dbReference>
<dbReference type="PANTHER" id="PTHR38041:SF1">
    <property type="entry name" value="CHORISMATE MUTASE"/>
    <property type="match status" value="1"/>
</dbReference>
<evidence type="ECO:0000259" key="2">
    <source>
        <dbReference type="PROSITE" id="PS51168"/>
    </source>
</evidence>
<reference evidence="3" key="1">
    <citation type="submission" date="2019-09" db="EMBL/GenBank/DDBJ databases">
        <title>Characterisation of the sponge microbiome using genome-centric metagenomics.</title>
        <authorList>
            <person name="Engelberts J.P."/>
            <person name="Robbins S.J."/>
            <person name="De Goeij J.M."/>
            <person name="Aranda M."/>
            <person name="Bell S.C."/>
            <person name="Webster N.S."/>
        </authorList>
    </citation>
    <scope>NUCLEOTIDE SEQUENCE</scope>
    <source>
        <strain evidence="3">SB0664_bin_27</strain>
    </source>
</reference>
<dbReference type="SMART" id="SM00830">
    <property type="entry name" value="CM_2"/>
    <property type="match status" value="1"/>
</dbReference>
<gene>
    <name evidence="3" type="ORF">F4Y42_21585</name>
</gene>
<dbReference type="PROSITE" id="PS51168">
    <property type="entry name" value="CHORISMATE_MUT_2"/>
    <property type="match status" value="1"/>
</dbReference>
<protein>
    <submittedName>
        <fullName evidence="3">Isochorismate-pyruvate lyase</fullName>
    </submittedName>
</protein>
<dbReference type="InterPro" id="IPR036263">
    <property type="entry name" value="Chorismate_II_sf"/>
</dbReference>
<dbReference type="InterPro" id="IPR002701">
    <property type="entry name" value="CM_II_prokaryot"/>
</dbReference>
<sequence>MPDPQNCNSLDEVRSEIDRLDNLLVAIISQRQDYVHAAAGFKRNQEEVHARERQRSMLAARRQWAESEGVDPDLIESLFRKLVDHFIRVELSSLSERNSAELRDTSPQTST</sequence>
<evidence type="ECO:0000256" key="1">
    <source>
        <dbReference type="ARBA" id="ARBA00023235"/>
    </source>
</evidence>
<accession>A0A6B0Z2E0</accession>
<proteinExistence type="predicted"/>
<dbReference type="GO" id="GO:0046417">
    <property type="term" value="P:chorismate metabolic process"/>
    <property type="evidence" value="ECO:0007669"/>
    <property type="project" value="InterPro"/>
</dbReference>
<name>A0A6B0Z2E0_9CHLR</name>
<dbReference type="InterPro" id="IPR051331">
    <property type="entry name" value="Chorismate_mutase-related"/>
</dbReference>
<dbReference type="Gene3D" id="1.20.59.10">
    <property type="entry name" value="Chorismate mutase"/>
    <property type="match status" value="1"/>
</dbReference>